<proteinExistence type="predicted"/>
<evidence type="ECO:0008006" key="3">
    <source>
        <dbReference type="Google" id="ProtNLM"/>
    </source>
</evidence>
<dbReference type="PATRIC" id="fig|1321820.3.peg.1265"/>
<dbReference type="InterPro" id="IPR029058">
    <property type="entry name" value="AB_hydrolase_fold"/>
</dbReference>
<comment type="caution">
    <text evidence="1">The sequence shown here is derived from an EMBL/GenBank/DDBJ whole genome shotgun (WGS) entry which is preliminary data.</text>
</comment>
<organism evidence="1 2">
    <name type="scientific">Gemella bergeri ATCC 700627</name>
    <dbReference type="NCBI Taxonomy" id="1321820"/>
    <lineage>
        <taxon>Bacteria</taxon>
        <taxon>Bacillati</taxon>
        <taxon>Bacillota</taxon>
        <taxon>Bacilli</taxon>
        <taxon>Bacillales</taxon>
        <taxon>Gemellaceae</taxon>
        <taxon>Gemella</taxon>
    </lineage>
</organism>
<protein>
    <recommendedName>
        <fullName evidence="3">DUF2974 domain-containing protein</fullName>
    </recommendedName>
</protein>
<dbReference type="Pfam" id="PF26363">
    <property type="entry name" value="Phospholipase-like"/>
    <property type="match status" value="1"/>
</dbReference>
<dbReference type="SUPFAM" id="SSF53474">
    <property type="entry name" value="alpha/beta-Hydrolases"/>
    <property type="match status" value="1"/>
</dbReference>
<dbReference type="Gene3D" id="3.40.50.1820">
    <property type="entry name" value="alpha/beta hydrolase"/>
    <property type="match status" value="1"/>
</dbReference>
<sequence length="332" mass="38668">MAKELEVTSYASFIVYRIEAMDRINTPKRVIKEFIELQKIVGKFPKELEYLHSFYDKNTGSSGALFKNIDKDNYVLSFTGTNFYFDREKDLYADIVGICLGQGEHYSVCYKFYKKMEKKYGKNIILTGHSLGGNIAQRVALEYNVAETIVYNAAPLYLIGGIDIFMNKDADNELYQGRLSRYKRVVNRIEKKKRLFTGDVKRIVSEQDVFTRIAELLNIGYYIGEEYIIKEAGMHGIKNFLGERQLTLKELLVEDIKEENLSTEYKEFSLAEINMLKYFSEDKLSYLENQLTGMLMSETVMSNLNKNPYHVDFRFFLTNVLEKITETKNINE</sequence>
<dbReference type="AlphaFoldDB" id="U2S1X0"/>
<evidence type="ECO:0000313" key="2">
    <source>
        <dbReference type="Proteomes" id="UP000016637"/>
    </source>
</evidence>
<name>U2S1X0_9BACL</name>
<dbReference type="RefSeq" id="WP_021752522.1">
    <property type="nucleotide sequence ID" value="NZ_KI271808.1"/>
</dbReference>
<reference evidence="1 2" key="1">
    <citation type="submission" date="2013-08" db="EMBL/GenBank/DDBJ databases">
        <authorList>
            <person name="Weinstock G."/>
            <person name="Sodergren E."/>
            <person name="Wylie T."/>
            <person name="Fulton L."/>
            <person name="Fulton R."/>
            <person name="Fronick C."/>
            <person name="O'Laughlin M."/>
            <person name="Godfrey J."/>
            <person name="Miner T."/>
            <person name="Herter B."/>
            <person name="Appelbaum E."/>
            <person name="Cordes M."/>
            <person name="Lek S."/>
            <person name="Wollam A."/>
            <person name="Pepin K.H."/>
            <person name="Palsikar V.B."/>
            <person name="Mitreva M."/>
            <person name="Wilson R.K."/>
        </authorList>
    </citation>
    <scope>NUCLEOTIDE SEQUENCE [LARGE SCALE GENOMIC DNA]</scope>
    <source>
        <strain evidence="1 2">ATCC 700627</strain>
    </source>
</reference>
<keyword evidence="2" id="KW-1185">Reference proteome</keyword>
<evidence type="ECO:0000313" key="1">
    <source>
        <dbReference type="EMBL" id="ERK56812.1"/>
    </source>
</evidence>
<dbReference type="HOGENOM" id="CLU_836151_0_0_9"/>
<accession>U2S1X0</accession>
<dbReference type="eggNOG" id="COG5153">
    <property type="taxonomic scope" value="Bacteria"/>
</dbReference>
<gene>
    <name evidence="1" type="ORF">HMPREF1983_01305</name>
</gene>
<dbReference type="Proteomes" id="UP000016637">
    <property type="component" value="Unassembled WGS sequence"/>
</dbReference>
<dbReference type="EMBL" id="AWVP01000080">
    <property type="protein sequence ID" value="ERK56812.1"/>
    <property type="molecule type" value="Genomic_DNA"/>
</dbReference>